<dbReference type="EMBL" id="JAZAVK010000074">
    <property type="protein sequence ID" value="KAK7425905.1"/>
    <property type="molecule type" value="Genomic_DNA"/>
</dbReference>
<reference evidence="1 2" key="1">
    <citation type="journal article" date="2025" name="Microbiol. Resour. Announc.">
        <title>Draft genome sequences for Neonectria magnoliae and Neonectria punicea, canker pathogens of Liriodendron tulipifera and Acer saccharum in West Virginia.</title>
        <authorList>
            <person name="Petronek H.M."/>
            <person name="Kasson M.T."/>
            <person name="Metheny A.M."/>
            <person name="Stauder C.M."/>
            <person name="Lovett B."/>
            <person name="Lynch S.C."/>
            <person name="Garnas J.R."/>
            <person name="Kasson L.R."/>
            <person name="Stajich J.E."/>
        </authorList>
    </citation>
    <scope>NUCLEOTIDE SEQUENCE [LARGE SCALE GENOMIC DNA]</scope>
    <source>
        <strain evidence="1 2">NRRL 64651</strain>
    </source>
</reference>
<sequence>MDAFNKTMCAITGFIALAVLIFVVREEIARLVQDVEPAVKTESSPDALVSAAKEGDD</sequence>
<organism evidence="1 2">
    <name type="scientific">Neonectria magnoliae</name>
    <dbReference type="NCBI Taxonomy" id="2732573"/>
    <lineage>
        <taxon>Eukaryota</taxon>
        <taxon>Fungi</taxon>
        <taxon>Dikarya</taxon>
        <taxon>Ascomycota</taxon>
        <taxon>Pezizomycotina</taxon>
        <taxon>Sordariomycetes</taxon>
        <taxon>Hypocreomycetidae</taxon>
        <taxon>Hypocreales</taxon>
        <taxon>Nectriaceae</taxon>
        <taxon>Neonectria</taxon>
    </lineage>
</organism>
<name>A0ABR1HXA3_9HYPO</name>
<evidence type="ECO:0000313" key="2">
    <source>
        <dbReference type="Proteomes" id="UP001498421"/>
    </source>
</evidence>
<comment type="caution">
    <text evidence="1">The sequence shown here is derived from an EMBL/GenBank/DDBJ whole genome shotgun (WGS) entry which is preliminary data.</text>
</comment>
<keyword evidence="2" id="KW-1185">Reference proteome</keyword>
<evidence type="ECO:0000313" key="1">
    <source>
        <dbReference type="EMBL" id="KAK7425905.1"/>
    </source>
</evidence>
<proteinExistence type="predicted"/>
<protein>
    <submittedName>
        <fullName evidence="1">Uncharacterized protein</fullName>
    </submittedName>
</protein>
<dbReference type="Proteomes" id="UP001498421">
    <property type="component" value="Unassembled WGS sequence"/>
</dbReference>
<accession>A0ABR1HXA3</accession>
<gene>
    <name evidence="1" type="ORF">QQZ08_007619</name>
</gene>